<comment type="caution">
    <text evidence="2">The sequence shown here is derived from an EMBL/GenBank/DDBJ whole genome shotgun (WGS) entry which is preliminary data.</text>
</comment>
<keyword evidence="3" id="KW-1185">Reference proteome</keyword>
<sequence length="224" mass="24666">MGIAVADSNNDKSAYLKEAVRTIESLAFSRGNYRSNINISPCGSRAWGEIRRGELMNLICWGPYSMCCCPYNVWGLKLYFDGDQRLMWEVSKKVSSCTTCCFSGWIGLMVINSQYKEFRTIVGEALAQAQRNVGNQQQSQQQPQPQFGAQSEYTVPSAPPPTYNDSAFAAPTVQAIHVPDLYSGSGDVPIATAYVVEDLSATSYNDCPSYSDAMGNDTWLKQGI</sequence>
<dbReference type="OrthoDB" id="10529695at2759"/>
<evidence type="ECO:0000313" key="2">
    <source>
        <dbReference type="EMBL" id="GMI46340.1"/>
    </source>
</evidence>
<feature type="compositionally biased region" description="Low complexity" evidence="1">
    <location>
        <begin position="132"/>
        <end position="151"/>
    </location>
</feature>
<protein>
    <submittedName>
        <fullName evidence="2">Uncharacterized protein</fullName>
    </submittedName>
</protein>
<proteinExistence type="predicted"/>
<dbReference type="AlphaFoldDB" id="A0A9W7GJF2"/>
<name>A0A9W7GJF2_9STRA</name>
<evidence type="ECO:0000256" key="1">
    <source>
        <dbReference type="SAM" id="MobiDB-lite"/>
    </source>
</evidence>
<accession>A0A9W7GJF2</accession>
<gene>
    <name evidence="2" type="ORF">TrCOL_g3365</name>
</gene>
<reference evidence="3" key="1">
    <citation type="journal article" date="2023" name="Commun. Biol.">
        <title>Genome analysis of Parmales, the sister group of diatoms, reveals the evolutionary specialization of diatoms from phago-mixotrophs to photoautotrophs.</title>
        <authorList>
            <person name="Ban H."/>
            <person name="Sato S."/>
            <person name="Yoshikawa S."/>
            <person name="Yamada K."/>
            <person name="Nakamura Y."/>
            <person name="Ichinomiya M."/>
            <person name="Sato N."/>
            <person name="Blanc-Mathieu R."/>
            <person name="Endo H."/>
            <person name="Kuwata A."/>
            <person name="Ogata H."/>
        </authorList>
    </citation>
    <scope>NUCLEOTIDE SEQUENCE [LARGE SCALE GENOMIC DNA]</scope>
</reference>
<feature type="region of interest" description="Disordered" evidence="1">
    <location>
        <begin position="132"/>
        <end position="155"/>
    </location>
</feature>
<dbReference type="Proteomes" id="UP001165065">
    <property type="component" value="Unassembled WGS sequence"/>
</dbReference>
<organism evidence="2 3">
    <name type="scientific">Triparma columacea</name>
    <dbReference type="NCBI Taxonomy" id="722753"/>
    <lineage>
        <taxon>Eukaryota</taxon>
        <taxon>Sar</taxon>
        <taxon>Stramenopiles</taxon>
        <taxon>Ochrophyta</taxon>
        <taxon>Bolidophyceae</taxon>
        <taxon>Parmales</taxon>
        <taxon>Triparmaceae</taxon>
        <taxon>Triparma</taxon>
    </lineage>
</organism>
<evidence type="ECO:0000313" key="3">
    <source>
        <dbReference type="Proteomes" id="UP001165065"/>
    </source>
</evidence>
<dbReference type="EMBL" id="BRYA01000294">
    <property type="protein sequence ID" value="GMI46340.1"/>
    <property type="molecule type" value="Genomic_DNA"/>
</dbReference>